<evidence type="ECO:0000313" key="14">
    <source>
        <dbReference type="Proteomes" id="UP000233565"/>
    </source>
</evidence>
<feature type="domain" description="PASTA" evidence="12">
    <location>
        <begin position="552"/>
        <end position="619"/>
    </location>
</feature>
<reference evidence="13 14" key="1">
    <citation type="submission" date="2017-12" db="EMBL/GenBank/DDBJ databases">
        <title>Pharmacopeia of the Arctic Ocean.</title>
        <authorList>
            <person name="Collins E."/>
            <person name="Ducluzeau A.-L."/>
        </authorList>
    </citation>
    <scope>NUCLEOTIDE SEQUENCE [LARGE SCALE GENOMIC DNA]</scope>
    <source>
        <strain evidence="13 14">DSM 23325</strain>
    </source>
</reference>
<keyword evidence="4" id="KW-0547">Nucleotide-binding</keyword>
<proteinExistence type="predicted"/>
<feature type="region of interest" description="Disordered" evidence="9">
    <location>
        <begin position="21"/>
        <end position="45"/>
    </location>
</feature>
<protein>
    <recommendedName>
        <fullName evidence="1">non-specific serine/threonine protein kinase</fullName>
        <ecNumber evidence="1">2.7.11.1</ecNumber>
    </recommendedName>
</protein>
<evidence type="ECO:0000256" key="10">
    <source>
        <dbReference type="SAM" id="Phobius"/>
    </source>
</evidence>
<evidence type="ECO:0000256" key="9">
    <source>
        <dbReference type="SAM" id="MobiDB-lite"/>
    </source>
</evidence>
<keyword evidence="3" id="KW-0808">Transferase</keyword>
<evidence type="ECO:0000256" key="3">
    <source>
        <dbReference type="ARBA" id="ARBA00022679"/>
    </source>
</evidence>
<feature type="domain" description="PASTA" evidence="12">
    <location>
        <begin position="484"/>
        <end position="551"/>
    </location>
</feature>
<evidence type="ECO:0000256" key="4">
    <source>
        <dbReference type="ARBA" id="ARBA00022741"/>
    </source>
</evidence>
<dbReference type="NCBIfam" id="NF033483">
    <property type="entry name" value="PknB_PASTA_kin"/>
    <property type="match status" value="1"/>
</dbReference>
<feature type="domain" description="PASTA" evidence="12">
    <location>
        <begin position="620"/>
        <end position="686"/>
    </location>
</feature>
<keyword evidence="10" id="KW-0472">Membrane</keyword>
<dbReference type="EC" id="2.7.11.1" evidence="1"/>
<feature type="region of interest" description="Disordered" evidence="9">
    <location>
        <begin position="377"/>
        <end position="449"/>
    </location>
</feature>
<dbReference type="PROSITE" id="PS00108">
    <property type="entry name" value="PROTEIN_KINASE_ST"/>
    <property type="match status" value="1"/>
</dbReference>
<dbReference type="InterPro" id="IPR000719">
    <property type="entry name" value="Prot_kinase_dom"/>
</dbReference>
<evidence type="ECO:0000259" key="11">
    <source>
        <dbReference type="PROSITE" id="PS50011"/>
    </source>
</evidence>
<dbReference type="CDD" id="cd06577">
    <property type="entry name" value="PASTA_pknB"/>
    <property type="match status" value="4"/>
</dbReference>
<dbReference type="PANTHER" id="PTHR43289:SF34">
    <property type="entry name" value="SERINE_THREONINE-PROTEIN KINASE YBDM-RELATED"/>
    <property type="match status" value="1"/>
</dbReference>
<dbReference type="CDD" id="cd14014">
    <property type="entry name" value="STKc_PknB_like"/>
    <property type="match status" value="1"/>
</dbReference>
<name>A0ABX4R1P8_9ACTN</name>
<dbReference type="SUPFAM" id="SSF56112">
    <property type="entry name" value="Protein kinase-like (PK-like)"/>
    <property type="match status" value="1"/>
</dbReference>
<dbReference type="SMART" id="SM00220">
    <property type="entry name" value="S_TKc"/>
    <property type="match status" value="1"/>
</dbReference>
<comment type="catalytic activity">
    <reaction evidence="7">
        <text>L-threonyl-[protein] + ATP = O-phospho-L-threonyl-[protein] + ADP + H(+)</text>
        <dbReference type="Rhea" id="RHEA:46608"/>
        <dbReference type="Rhea" id="RHEA-COMP:11060"/>
        <dbReference type="Rhea" id="RHEA-COMP:11605"/>
        <dbReference type="ChEBI" id="CHEBI:15378"/>
        <dbReference type="ChEBI" id="CHEBI:30013"/>
        <dbReference type="ChEBI" id="CHEBI:30616"/>
        <dbReference type="ChEBI" id="CHEBI:61977"/>
        <dbReference type="ChEBI" id="CHEBI:456216"/>
        <dbReference type="EC" id="2.7.11.1"/>
    </reaction>
</comment>
<evidence type="ECO:0000256" key="5">
    <source>
        <dbReference type="ARBA" id="ARBA00022777"/>
    </source>
</evidence>
<keyword evidence="5 13" id="KW-0418">Kinase</keyword>
<keyword evidence="2 13" id="KW-0723">Serine/threonine-protein kinase</keyword>
<accession>A0ABX4R1P8</accession>
<dbReference type="Proteomes" id="UP000233565">
    <property type="component" value="Unassembled WGS sequence"/>
</dbReference>
<dbReference type="PANTHER" id="PTHR43289">
    <property type="entry name" value="MITOGEN-ACTIVATED PROTEIN KINASE KINASE KINASE 20-RELATED"/>
    <property type="match status" value="1"/>
</dbReference>
<keyword evidence="6" id="KW-0067">ATP-binding</keyword>
<dbReference type="GO" id="GO:0004674">
    <property type="term" value="F:protein serine/threonine kinase activity"/>
    <property type="evidence" value="ECO:0007669"/>
    <property type="project" value="UniProtKB-KW"/>
</dbReference>
<sequence length="751" mass="78965">MSVGAGGTSVEWWRRILPRHHSDPAGGRAVESPEHARAAAPGAAGDPMIGRLLDRRYRIGARVARGGMASVYEATDTRLDRTVAVKVMHPGLGDDNEFAERFVREARAAARLNHPHVVGVYDQGDDTSDGQDTVFLVMEYVPGHTLRDVIRKEAPMPPSRALALLEPVVSALAAAHRAGLIHRDVKPENVLIADEAHGGRIKVADFGLAKAVSADTQHTATGGVLIGTVSYLAPELVIDGRADARADVYAAGVVLYELLTGSKPHEGESPIQVAYRHVHHDVPMPSAVRPDIPDYVDALVARATSRDRGQRPADATVLLHHLHRVEQALREGLDSDPELAADLLPRRAPAYDDDTAQPSDTTPEPFDASALALLTEVDPRDSGLVDDGSPDRTTALERHPAPPTVATAVVPRTAAPATAAMPVGTSPATSTGLAPGRPASGRAPTKVAPVATTARRRSLRGPVALLLALLLVGGIALGAWWFGWERYTTTPGVLGMDEAAAASELEDAGLEAEAGEPAYSENVEAGLVIATDPGPGGKVLDGGTVTLTLSLGLERYDVPALEGQTEDQAQDALAATNLAFGASTGRWSETVPEGQVIRTSPKAGTTLKPGASVDLVLSRGRKPLTIKDWTGKSFDDAQSALEGRRLEVSVAGEEYSDTVAEGDVISQDPTTGTLFRGDTVSFVVSLGPELVEVPRVRAMGVDAATELLEGLGFTVETEEADGYLGLGFVFSSDPGQGEEVPKGSTITLFLI</sequence>
<keyword evidence="14" id="KW-1185">Reference proteome</keyword>
<dbReference type="PROSITE" id="PS50011">
    <property type="entry name" value="PROTEIN_KINASE_DOM"/>
    <property type="match status" value="1"/>
</dbReference>
<organism evidence="13 14">
    <name type="scientific">Nocardioides alpinus</name>
    <dbReference type="NCBI Taxonomy" id="748909"/>
    <lineage>
        <taxon>Bacteria</taxon>
        <taxon>Bacillati</taxon>
        <taxon>Actinomycetota</taxon>
        <taxon>Actinomycetes</taxon>
        <taxon>Propionibacteriales</taxon>
        <taxon>Nocardioidaceae</taxon>
        <taxon>Nocardioides</taxon>
    </lineage>
</organism>
<feature type="compositionally biased region" description="Low complexity" evidence="9">
    <location>
        <begin position="404"/>
        <end position="423"/>
    </location>
</feature>
<feature type="transmembrane region" description="Helical" evidence="10">
    <location>
        <begin position="463"/>
        <end position="484"/>
    </location>
</feature>
<evidence type="ECO:0000256" key="8">
    <source>
        <dbReference type="ARBA" id="ARBA00048679"/>
    </source>
</evidence>
<feature type="domain" description="PASTA" evidence="12">
    <location>
        <begin position="687"/>
        <end position="751"/>
    </location>
</feature>
<dbReference type="Gene3D" id="3.30.200.20">
    <property type="entry name" value="Phosphorylase Kinase, domain 1"/>
    <property type="match status" value="1"/>
</dbReference>
<dbReference type="SMART" id="SM00740">
    <property type="entry name" value="PASTA"/>
    <property type="match status" value="4"/>
</dbReference>
<gene>
    <name evidence="13" type="ORF">CXG46_00440</name>
</gene>
<dbReference type="EMBL" id="PJBV01000010">
    <property type="protein sequence ID" value="PKH44070.1"/>
    <property type="molecule type" value="Genomic_DNA"/>
</dbReference>
<evidence type="ECO:0000256" key="7">
    <source>
        <dbReference type="ARBA" id="ARBA00047899"/>
    </source>
</evidence>
<dbReference type="PROSITE" id="PS51178">
    <property type="entry name" value="PASTA"/>
    <property type="match status" value="4"/>
</dbReference>
<evidence type="ECO:0000256" key="6">
    <source>
        <dbReference type="ARBA" id="ARBA00022840"/>
    </source>
</evidence>
<dbReference type="InterPro" id="IPR008271">
    <property type="entry name" value="Ser/Thr_kinase_AS"/>
</dbReference>
<dbReference type="InterPro" id="IPR011009">
    <property type="entry name" value="Kinase-like_dom_sf"/>
</dbReference>
<dbReference type="Pfam" id="PF03793">
    <property type="entry name" value="PASTA"/>
    <property type="match status" value="4"/>
</dbReference>
<evidence type="ECO:0000259" key="12">
    <source>
        <dbReference type="PROSITE" id="PS51178"/>
    </source>
</evidence>
<evidence type="ECO:0000256" key="2">
    <source>
        <dbReference type="ARBA" id="ARBA00022527"/>
    </source>
</evidence>
<comment type="caution">
    <text evidence="13">The sequence shown here is derived from an EMBL/GenBank/DDBJ whole genome shotgun (WGS) entry which is preliminary data.</text>
</comment>
<dbReference type="InterPro" id="IPR005543">
    <property type="entry name" value="PASTA_dom"/>
</dbReference>
<dbReference type="Gene3D" id="1.10.510.10">
    <property type="entry name" value="Transferase(Phosphotransferase) domain 1"/>
    <property type="match status" value="1"/>
</dbReference>
<evidence type="ECO:0000313" key="13">
    <source>
        <dbReference type="EMBL" id="PKH44070.1"/>
    </source>
</evidence>
<dbReference type="Pfam" id="PF00069">
    <property type="entry name" value="Pkinase"/>
    <property type="match status" value="1"/>
</dbReference>
<comment type="catalytic activity">
    <reaction evidence="8">
        <text>L-seryl-[protein] + ATP = O-phospho-L-seryl-[protein] + ADP + H(+)</text>
        <dbReference type="Rhea" id="RHEA:17989"/>
        <dbReference type="Rhea" id="RHEA-COMP:9863"/>
        <dbReference type="Rhea" id="RHEA-COMP:11604"/>
        <dbReference type="ChEBI" id="CHEBI:15378"/>
        <dbReference type="ChEBI" id="CHEBI:29999"/>
        <dbReference type="ChEBI" id="CHEBI:30616"/>
        <dbReference type="ChEBI" id="CHEBI:83421"/>
        <dbReference type="ChEBI" id="CHEBI:456216"/>
        <dbReference type="EC" id="2.7.11.1"/>
    </reaction>
</comment>
<feature type="domain" description="Protein kinase" evidence="11">
    <location>
        <begin position="57"/>
        <end position="323"/>
    </location>
</feature>
<evidence type="ECO:0000256" key="1">
    <source>
        <dbReference type="ARBA" id="ARBA00012513"/>
    </source>
</evidence>
<keyword evidence="10" id="KW-1133">Transmembrane helix</keyword>
<keyword evidence="10" id="KW-0812">Transmembrane</keyword>
<dbReference type="Gene3D" id="3.30.10.20">
    <property type="match status" value="4"/>
</dbReference>